<comment type="caution">
    <text evidence="9">The sequence shown here is derived from an EMBL/GenBank/DDBJ whole genome shotgun (WGS) entry which is preliminary data.</text>
</comment>
<evidence type="ECO:0000256" key="3">
    <source>
        <dbReference type="ARBA" id="ARBA00023015"/>
    </source>
</evidence>
<dbReference type="PROSITE" id="PS50090">
    <property type="entry name" value="MYB_LIKE"/>
    <property type="match status" value="2"/>
</dbReference>
<dbReference type="InterPro" id="IPR051953">
    <property type="entry name" value="Plant_SW-associated_TFs"/>
</dbReference>
<accession>A0A835DLJ5</accession>
<feature type="domain" description="HTH myb-type" evidence="8">
    <location>
        <begin position="61"/>
        <end position="115"/>
    </location>
</feature>
<dbReference type="PANTHER" id="PTHR47997">
    <property type="entry name" value="MYB DOMAIN PROTEIN 55"/>
    <property type="match status" value="1"/>
</dbReference>
<dbReference type="AlphaFoldDB" id="A0A835DLJ5"/>
<protein>
    <submittedName>
        <fullName evidence="9">Uncharacterized protein</fullName>
    </submittedName>
</protein>
<evidence type="ECO:0000259" key="8">
    <source>
        <dbReference type="PROSITE" id="PS51294"/>
    </source>
</evidence>
<evidence type="ECO:0000256" key="1">
    <source>
        <dbReference type="ARBA" id="ARBA00004123"/>
    </source>
</evidence>
<dbReference type="FunFam" id="1.10.10.60:FF:000458">
    <property type="entry name" value="Transcription factor MYB86"/>
    <property type="match status" value="1"/>
</dbReference>
<feature type="domain" description="Myb-like" evidence="7">
    <location>
        <begin position="61"/>
        <end position="111"/>
    </location>
</feature>
<evidence type="ECO:0000256" key="5">
    <source>
        <dbReference type="ARBA" id="ARBA00023163"/>
    </source>
</evidence>
<evidence type="ECO:0000313" key="9">
    <source>
        <dbReference type="EMBL" id="KAF8408558.1"/>
    </source>
</evidence>
<feature type="domain" description="Myb-like" evidence="7">
    <location>
        <begin position="8"/>
        <end position="60"/>
    </location>
</feature>
<dbReference type="OrthoDB" id="2143914at2759"/>
<keyword evidence="5" id="KW-0804">Transcription</keyword>
<keyword evidence="4" id="KW-0238">DNA-binding</keyword>
<keyword evidence="3" id="KW-0805">Transcription regulation</keyword>
<dbReference type="InterPro" id="IPR017930">
    <property type="entry name" value="Myb_dom"/>
</dbReference>
<dbReference type="PROSITE" id="PS51294">
    <property type="entry name" value="HTH_MYB"/>
    <property type="match status" value="2"/>
</dbReference>
<dbReference type="GO" id="GO:0003677">
    <property type="term" value="F:DNA binding"/>
    <property type="evidence" value="ECO:0007669"/>
    <property type="project" value="UniProtKB-KW"/>
</dbReference>
<keyword evidence="10" id="KW-1185">Reference proteome</keyword>
<dbReference type="SMART" id="SM00717">
    <property type="entry name" value="SANT"/>
    <property type="match status" value="2"/>
</dbReference>
<evidence type="ECO:0000313" key="10">
    <source>
        <dbReference type="Proteomes" id="UP000655225"/>
    </source>
</evidence>
<sequence>MGHHCCSKQKVKRGLWSPEEDEKLITQVTTHGHGCWSSVPRLAGLQRCGKSCRLRWINYLRPDLKRGSFSAEEEQIIIDVHRILGNRWAQIAKHLPGRTDNEVKNFWNSCIKKKMMAQGLDPRTHNLISSHYITTSNNTACNLHQQPTSVLSVSSHEMRVASMDPFITLPPPAPPSHEFMTLPPIYEEYQNPNLASMDLASTRSSMENSRAISSSMNPSGFGFLDGNCMFVEPFEHPIQEEMQPPQQDQYQQQKVCEVEFDKTTELKGGQDMDVSFNTSNFDLEFVDSTLMPCGMYCNESSMDQLSWDC</sequence>
<dbReference type="FunFam" id="1.10.10.60:FF:000185">
    <property type="entry name" value="MYB transcription factor"/>
    <property type="match status" value="1"/>
</dbReference>
<dbReference type="PANTHER" id="PTHR47997:SF76">
    <property type="entry name" value="OS07G0497500 PROTEIN"/>
    <property type="match status" value="1"/>
</dbReference>
<name>A0A835DLJ5_TETSI</name>
<feature type="domain" description="HTH myb-type" evidence="8">
    <location>
        <begin position="8"/>
        <end position="60"/>
    </location>
</feature>
<proteinExistence type="predicted"/>
<keyword evidence="2" id="KW-0677">Repeat</keyword>
<comment type="subcellular location">
    <subcellularLocation>
        <location evidence="1">Nucleus</location>
    </subcellularLocation>
</comment>
<evidence type="ECO:0000256" key="6">
    <source>
        <dbReference type="ARBA" id="ARBA00023242"/>
    </source>
</evidence>
<dbReference type="GO" id="GO:0005634">
    <property type="term" value="C:nucleus"/>
    <property type="evidence" value="ECO:0007669"/>
    <property type="project" value="UniProtKB-SubCell"/>
</dbReference>
<gene>
    <name evidence="9" type="ORF">HHK36_004621</name>
</gene>
<dbReference type="CDD" id="cd00167">
    <property type="entry name" value="SANT"/>
    <property type="match status" value="2"/>
</dbReference>
<keyword evidence="6" id="KW-0539">Nucleus</keyword>
<evidence type="ECO:0000256" key="2">
    <source>
        <dbReference type="ARBA" id="ARBA00022737"/>
    </source>
</evidence>
<dbReference type="InterPro" id="IPR001005">
    <property type="entry name" value="SANT/Myb"/>
</dbReference>
<dbReference type="EMBL" id="JABCRI010000003">
    <property type="protein sequence ID" value="KAF8408558.1"/>
    <property type="molecule type" value="Genomic_DNA"/>
</dbReference>
<dbReference type="Gene3D" id="1.10.10.60">
    <property type="entry name" value="Homeodomain-like"/>
    <property type="match status" value="2"/>
</dbReference>
<dbReference type="Proteomes" id="UP000655225">
    <property type="component" value="Unassembled WGS sequence"/>
</dbReference>
<dbReference type="Pfam" id="PF00249">
    <property type="entry name" value="Myb_DNA-binding"/>
    <property type="match status" value="2"/>
</dbReference>
<reference evidence="9 10" key="1">
    <citation type="submission" date="2020-04" db="EMBL/GenBank/DDBJ databases">
        <title>Plant Genome Project.</title>
        <authorList>
            <person name="Zhang R.-G."/>
        </authorList>
    </citation>
    <scope>NUCLEOTIDE SEQUENCE [LARGE SCALE GENOMIC DNA]</scope>
    <source>
        <strain evidence="9">YNK0</strain>
        <tissue evidence="9">Leaf</tissue>
    </source>
</reference>
<dbReference type="InterPro" id="IPR009057">
    <property type="entry name" value="Homeodomain-like_sf"/>
</dbReference>
<dbReference type="OMA" id="SMADFAW"/>
<evidence type="ECO:0000256" key="4">
    <source>
        <dbReference type="ARBA" id="ARBA00023125"/>
    </source>
</evidence>
<organism evidence="9 10">
    <name type="scientific">Tetracentron sinense</name>
    <name type="common">Spur-leaf</name>
    <dbReference type="NCBI Taxonomy" id="13715"/>
    <lineage>
        <taxon>Eukaryota</taxon>
        <taxon>Viridiplantae</taxon>
        <taxon>Streptophyta</taxon>
        <taxon>Embryophyta</taxon>
        <taxon>Tracheophyta</taxon>
        <taxon>Spermatophyta</taxon>
        <taxon>Magnoliopsida</taxon>
        <taxon>Trochodendrales</taxon>
        <taxon>Trochodendraceae</taxon>
        <taxon>Tetracentron</taxon>
    </lineage>
</organism>
<evidence type="ECO:0000259" key="7">
    <source>
        <dbReference type="PROSITE" id="PS50090"/>
    </source>
</evidence>
<dbReference type="SUPFAM" id="SSF46689">
    <property type="entry name" value="Homeodomain-like"/>
    <property type="match status" value="1"/>
</dbReference>